<keyword evidence="2" id="KW-1185">Reference proteome</keyword>
<dbReference type="EMBL" id="JACJPW010000024">
    <property type="protein sequence ID" value="MBD2181663.1"/>
    <property type="molecule type" value="Genomic_DNA"/>
</dbReference>
<dbReference type="AlphaFoldDB" id="A0A926VD70"/>
<dbReference type="RefSeq" id="WP_190464474.1">
    <property type="nucleotide sequence ID" value="NZ_JACJPW010000024.1"/>
</dbReference>
<evidence type="ECO:0000313" key="2">
    <source>
        <dbReference type="Proteomes" id="UP000641646"/>
    </source>
</evidence>
<protein>
    <submittedName>
        <fullName evidence="1">Uncharacterized protein</fullName>
    </submittedName>
</protein>
<evidence type="ECO:0000313" key="1">
    <source>
        <dbReference type="EMBL" id="MBD2181663.1"/>
    </source>
</evidence>
<reference evidence="1" key="1">
    <citation type="journal article" date="2015" name="ISME J.">
        <title>Draft Genome Sequence of Streptomyces incarnatus NRRL8089, which Produces the Nucleoside Antibiotic Sinefungin.</title>
        <authorList>
            <person name="Oshima K."/>
            <person name="Hattori M."/>
            <person name="Shimizu H."/>
            <person name="Fukuda K."/>
            <person name="Nemoto M."/>
            <person name="Inagaki K."/>
            <person name="Tamura T."/>
        </authorList>
    </citation>
    <scope>NUCLEOTIDE SEQUENCE</scope>
    <source>
        <strain evidence="1">FACHB-1375</strain>
    </source>
</reference>
<name>A0A926VD70_9CYAN</name>
<organism evidence="1 2">
    <name type="scientific">Aerosakkonema funiforme FACHB-1375</name>
    <dbReference type="NCBI Taxonomy" id="2949571"/>
    <lineage>
        <taxon>Bacteria</taxon>
        <taxon>Bacillati</taxon>
        <taxon>Cyanobacteriota</taxon>
        <taxon>Cyanophyceae</taxon>
        <taxon>Oscillatoriophycideae</taxon>
        <taxon>Aerosakkonematales</taxon>
        <taxon>Aerosakkonemataceae</taxon>
        <taxon>Aerosakkonema</taxon>
    </lineage>
</organism>
<sequence>MVPEIATTPFHTKVSQTLSQRGLQPKLRICQFKHPHPVAAIPIVDRAPTQNTSPVILDVAEAADFSIANLDKHILIYLSRIQRY</sequence>
<comment type="caution">
    <text evidence="1">The sequence shown here is derived from an EMBL/GenBank/DDBJ whole genome shotgun (WGS) entry which is preliminary data.</text>
</comment>
<dbReference type="Proteomes" id="UP000641646">
    <property type="component" value="Unassembled WGS sequence"/>
</dbReference>
<reference evidence="1" key="2">
    <citation type="submission" date="2020-08" db="EMBL/GenBank/DDBJ databases">
        <authorList>
            <person name="Chen M."/>
            <person name="Teng W."/>
            <person name="Zhao L."/>
            <person name="Hu C."/>
            <person name="Zhou Y."/>
            <person name="Han B."/>
            <person name="Song L."/>
            <person name="Shu W."/>
        </authorList>
    </citation>
    <scope>NUCLEOTIDE SEQUENCE</scope>
    <source>
        <strain evidence="1">FACHB-1375</strain>
    </source>
</reference>
<gene>
    <name evidence="1" type="ORF">H6G03_11170</name>
</gene>
<accession>A0A926VD70</accession>
<proteinExistence type="predicted"/>